<evidence type="ECO:0000256" key="8">
    <source>
        <dbReference type="ARBA" id="ARBA00023136"/>
    </source>
</evidence>
<comment type="caution">
    <text evidence="12">The sequence shown here is derived from an EMBL/GenBank/DDBJ whole genome shotgun (WGS) entry which is preliminary data.</text>
</comment>
<dbReference type="Pfam" id="PF00999">
    <property type="entry name" value="Na_H_Exchanger"/>
    <property type="match status" value="1"/>
</dbReference>
<evidence type="ECO:0000256" key="5">
    <source>
        <dbReference type="ARBA" id="ARBA00022989"/>
    </source>
</evidence>
<comment type="function">
    <text evidence="10">Na(+)/H(+) antiporter that extrudes sodium in exchange for external protons.</text>
</comment>
<name>A0AAE3QWB3_9BACT</name>
<accession>A0AAE3QWB3</accession>
<evidence type="ECO:0000256" key="6">
    <source>
        <dbReference type="ARBA" id="ARBA00023053"/>
    </source>
</evidence>
<keyword evidence="10" id="KW-0050">Antiport</keyword>
<keyword evidence="4 10" id="KW-0812">Transmembrane</keyword>
<feature type="transmembrane region" description="Helical" evidence="10">
    <location>
        <begin position="183"/>
        <end position="203"/>
    </location>
</feature>
<dbReference type="GO" id="GO:0015386">
    <property type="term" value="F:potassium:proton antiporter activity"/>
    <property type="evidence" value="ECO:0007669"/>
    <property type="project" value="TreeGrafter"/>
</dbReference>
<feature type="transmembrane region" description="Helical" evidence="10">
    <location>
        <begin position="6"/>
        <end position="22"/>
    </location>
</feature>
<evidence type="ECO:0000313" key="12">
    <source>
        <dbReference type="EMBL" id="MDJ1483999.1"/>
    </source>
</evidence>
<keyword evidence="5 10" id="KW-1133">Transmembrane helix</keyword>
<gene>
    <name evidence="12" type="ORF">QNI16_26115</name>
</gene>
<keyword evidence="6 10" id="KW-0915">Sodium</keyword>
<dbReference type="Gene3D" id="6.10.140.1330">
    <property type="match status" value="1"/>
</dbReference>
<dbReference type="GO" id="GO:0015385">
    <property type="term" value="F:sodium:proton antiporter activity"/>
    <property type="evidence" value="ECO:0007669"/>
    <property type="project" value="InterPro"/>
</dbReference>
<feature type="transmembrane region" description="Helical" evidence="10">
    <location>
        <begin position="158"/>
        <end position="176"/>
    </location>
</feature>
<evidence type="ECO:0000256" key="7">
    <source>
        <dbReference type="ARBA" id="ARBA00023065"/>
    </source>
</evidence>
<evidence type="ECO:0000256" key="3">
    <source>
        <dbReference type="ARBA" id="ARBA00022475"/>
    </source>
</evidence>
<evidence type="ECO:0000256" key="4">
    <source>
        <dbReference type="ARBA" id="ARBA00022692"/>
    </source>
</evidence>
<proteinExistence type="inferred from homology"/>
<organism evidence="12 13">
    <name type="scientific">Xanthocytophaga flava</name>
    <dbReference type="NCBI Taxonomy" id="3048013"/>
    <lineage>
        <taxon>Bacteria</taxon>
        <taxon>Pseudomonadati</taxon>
        <taxon>Bacteroidota</taxon>
        <taxon>Cytophagia</taxon>
        <taxon>Cytophagales</taxon>
        <taxon>Rhodocytophagaceae</taxon>
        <taxon>Xanthocytophaga</taxon>
    </lineage>
</organism>
<keyword evidence="7 10" id="KW-0406">Ion transport</keyword>
<keyword evidence="8 10" id="KW-0472">Membrane</keyword>
<keyword evidence="9 10" id="KW-0739">Sodium transport</keyword>
<dbReference type="InterPro" id="IPR004705">
    <property type="entry name" value="Cation/H_exchanger_CPA1_bac"/>
</dbReference>
<keyword evidence="2 10" id="KW-0813">Transport</keyword>
<dbReference type="RefSeq" id="WP_313984684.1">
    <property type="nucleotide sequence ID" value="NZ_JASJOS010000013.1"/>
</dbReference>
<feature type="transmembrane region" description="Helical" evidence="10">
    <location>
        <begin position="345"/>
        <end position="368"/>
    </location>
</feature>
<protein>
    <submittedName>
        <fullName evidence="12">Na+/H+ antiporter</fullName>
    </submittedName>
</protein>
<feature type="transmembrane region" description="Helical" evidence="10">
    <location>
        <begin position="380"/>
        <end position="404"/>
    </location>
</feature>
<dbReference type="AlphaFoldDB" id="A0AAE3QWB3"/>
<feature type="transmembrane region" description="Helical" evidence="10">
    <location>
        <begin position="29"/>
        <end position="48"/>
    </location>
</feature>
<evidence type="ECO:0000256" key="1">
    <source>
        <dbReference type="ARBA" id="ARBA00004651"/>
    </source>
</evidence>
<dbReference type="EMBL" id="JASJOS010000013">
    <property type="protein sequence ID" value="MDJ1483999.1"/>
    <property type="molecule type" value="Genomic_DNA"/>
</dbReference>
<dbReference type="PANTHER" id="PTHR10110:SF86">
    <property type="entry name" value="SODIUM_HYDROGEN EXCHANGER 7"/>
    <property type="match status" value="1"/>
</dbReference>
<dbReference type="PANTHER" id="PTHR10110">
    <property type="entry name" value="SODIUM/HYDROGEN EXCHANGER"/>
    <property type="match status" value="1"/>
</dbReference>
<feature type="transmembrane region" description="Helical" evidence="10">
    <location>
        <begin position="302"/>
        <end position="324"/>
    </location>
</feature>
<dbReference type="Proteomes" id="UP001241110">
    <property type="component" value="Unassembled WGS sequence"/>
</dbReference>
<dbReference type="InterPro" id="IPR006153">
    <property type="entry name" value="Cation/H_exchanger_TM"/>
</dbReference>
<dbReference type="GO" id="GO:0098719">
    <property type="term" value="P:sodium ion import across plasma membrane"/>
    <property type="evidence" value="ECO:0007669"/>
    <property type="project" value="TreeGrafter"/>
</dbReference>
<comment type="similarity">
    <text evidence="10">Belongs to the monovalent cation:proton antiporter 1 (CPA1) transporter (TC 2.A.36) family.</text>
</comment>
<feature type="transmembrane region" description="Helical" evidence="10">
    <location>
        <begin position="223"/>
        <end position="249"/>
    </location>
</feature>
<reference evidence="12" key="1">
    <citation type="submission" date="2023-05" db="EMBL/GenBank/DDBJ databases">
        <authorList>
            <person name="Zhang X."/>
        </authorList>
    </citation>
    <scope>NUCLEOTIDE SEQUENCE</scope>
    <source>
        <strain evidence="12">YF14B1</strain>
    </source>
</reference>
<feature type="transmembrane region" description="Helical" evidence="10">
    <location>
        <begin position="85"/>
        <end position="106"/>
    </location>
</feature>
<dbReference type="InterPro" id="IPR018422">
    <property type="entry name" value="Cation/H_exchanger_CPA1"/>
</dbReference>
<evidence type="ECO:0000313" key="13">
    <source>
        <dbReference type="Proteomes" id="UP001241110"/>
    </source>
</evidence>
<feature type="transmembrane region" description="Helical" evidence="10">
    <location>
        <begin position="54"/>
        <end position="73"/>
    </location>
</feature>
<sequence length="533" mass="59450">MENLEIIVLLLFGVTILALLSYRYNFPFPIVLVLAGLTISFIPGLPLVTLKPEIVFLIFLPPLLYSAAWNTSWHDFKANIRSISFAAIGLVFFTTGLVGVVAHYVIPDLSWAHAFLLGAIVSPPDALAATSVTKGLGLNPRIIAILEGESLVNDASGLIAYKYALAAIISGTFGVVDAGIQFVWVIVAGIGIGLLIGYIMFQVHHRFVCDSIIETTLTFLTPFASYLIAEHFHVSGVLAVVTTGLYLSFQSGEIFSTQSRIQTYAVWDVVVFILNGLIFILLGLQLKYVISGIEDGSLIQLIIYGFVVSLVVVIVRFIWVVPAATLPRVLSKKIRTTETFDRRNLVIFGWAGMRGVVSMAAALSIPLLTDSGEAFPNRNLIIFLTFSVIIFTLLVQGLTLPWVIRRLKMPKHSIVEEEYQVRMKMIAASITHIEENLSLTEDDLLTKIKNKYEIKYNRLQHTELPEGFLEKHGNPVEEIFNRFTGIEMELLNIERDVIKMLHRQGGASEEVLRKIEHELDLEESRLQMDLYKS</sequence>
<evidence type="ECO:0000256" key="10">
    <source>
        <dbReference type="RuleBase" id="RU366002"/>
    </source>
</evidence>
<comment type="subcellular location">
    <subcellularLocation>
        <location evidence="1 10">Cell membrane</location>
        <topology evidence="1 10">Multi-pass membrane protein</topology>
    </subcellularLocation>
</comment>
<evidence type="ECO:0000256" key="2">
    <source>
        <dbReference type="ARBA" id="ARBA00022448"/>
    </source>
</evidence>
<dbReference type="GO" id="GO:0051453">
    <property type="term" value="P:regulation of intracellular pH"/>
    <property type="evidence" value="ECO:0007669"/>
    <property type="project" value="TreeGrafter"/>
</dbReference>
<feature type="domain" description="Cation/H+ exchanger transmembrane" evidence="11">
    <location>
        <begin position="15"/>
        <end position="405"/>
    </location>
</feature>
<feature type="transmembrane region" description="Helical" evidence="10">
    <location>
        <begin position="261"/>
        <end position="282"/>
    </location>
</feature>
<evidence type="ECO:0000259" key="11">
    <source>
        <dbReference type="Pfam" id="PF00999"/>
    </source>
</evidence>
<evidence type="ECO:0000256" key="9">
    <source>
        <dbReference type="ARBA" id="ARBA00023201"/>
    </source>
</evidence>
<dbReference type="NCBIfam" id="TIGR00831">
    <property type="entry name" value="a_cpa1"/>
    <property type="match status" value="1"/>
</dbReference>
<dbReference type="GO" id="GO:0005886">
    <property type="term" value="C:plasma membrane"/>
    <property type="evidence" value="ECO:0007669"/>
    <property type="project" value="UniProtKB-SubCell"/>
</dbReference>
<keyword evidence="3 10" id="KW-1003">Cell membrane</keyword>